<evidence type="ECO:0000256" key="2">
    <source>
        <dbReference type="ARBA" id="ARBA00022692"/>
    </source>
</evidence>
<feature type="transmembrane region" description="Helical" evidence="7">
    <location>
        <begin position="174"/>
        <end position="191"/>
    </location>
</feature>
<organism evidence="9 10">
    <name type="scientific">Kitasatospora aburaviensis</name>
    <dbReference type="NCBI Taxonomy" id="67265"/>
    <lineage>
        <taxon>Bacteria</taxon>
        <taxon>Bacillati</taxon>
        <taxon>Actinomycetota</taxon>
        <taxon>Actinomycetes</taxon>
        <taxon>Kitasatosporales</taxon>
        <taxon>Streptomycetaceae</taxon>
        <taxon>Kitasatospora</taxon>
    </lineage>
</organism>
<dbReference type="InterPro" id="IPR036640">
    <property type="entry name" value="ABC1_TM_sf"/>
</dbReference>
<dbReference type="InterPro" id="IPR027417">
    <property type="entry name" value="P-loop_NTPase"/>
</dbReference>
<keyword evidence="6 7" id="KW-0472">Membrane</keyword>
<comment type="subcellular location">
    <subcellularLocation>
        <location evidence="1">Cell membrane</location>
        <topology evidence="1">Multi-pass membrane protein</topology>
    </subcellularLocation>
</comment>
<protein>
    <submittedName>
        <fullName evidence="9">ABC transporter ATP-binding protein</fullName>
    </submittedName>
</protein>
<dbReference type="InterPro" id="IPR039421">
    <property type="entry name" value="Type_1_exporter"/>
</dbReference>
<feature type="transmembrane region" description="Helical" evidence="7">
    <location>
        <begin position="147"/>
        <end position="168"/>
    </location>
</feature>
<keyword evidence="2 7" id="KW-0812">Transmembrane</keyword>
<keyword evidence="10" id="KW-1185">Reference proteome</keyword>
<sequence length="616" mass="65708">MASPADKTKPADPLPSSVRALARSLRLGYQASPLLIVVAFGTTVAAAAPDALFAAGLAALLHGVLTQDDGRILAAALFLGALATGSWLLGTVSDRANRRFADRAAVYVESHVARLQSAVTTLEHHERPEHADRISVLRNHAGALSYLYQELFGTVGVLVRLAITLLLLMSVDPLLGLLGVLAVPGVLVSGWRSGVDKKAEEAGAQHERRARHLFTLATSAAAGKEIRVAGVQRWLHDARHDAWDRRYRPLARSRWITALWQAASHALFGAAFVLAVAHVAGGSGSAAADSLLLLTAGSRLAQYVGQTVTQAQFYRTIWLDVSRRLTWLEDLAAADRAAADLPVPARLAGGIRLERVGFRYPGSEQAVLEDVTLDLPAGKVVAVVGENGAGKTTLVKLLCRFYAPTSGTITVDGADLARISPAGWRERISGAFQDFFKFEYPVRQSVGLGDLPRLDDPAAARAGIARAGAEELVDGLPDGLDTQLGPTWEKGVDLSHGQWQKIALARGFVREDPLLLVLDEPTSALDAEVEHELFERYAEAARTAAGDGSGRITVLVSHRFSTVRMADVIVVLDGSRVAEYGSHAELMARGGQYSELYGIQAASYQAGARAVPAEAH</sequence>
<dbReference type="Pfam" id="PF00005">
    <property type="entry name" value="ABC_tran"/>
    <property type="match status" value="1"/>
</dbReference>
<dbReference type="SUPFAM" id="SSF52540">
    <property type="entry name" value="P-loop containing nucleoside triphosphate hydrolases"/>
    <property type="match status" value="1"/>
</dbReference>
<evidence type="ECO:0000313" key="10">
    <source>
        <dbReference type="Proteomes" id="UP001596067"/>
    </source>
</evidence>
<dbReference type="PROSITE" id="PS50893">
    <property type="entry name" value="ABC_TRANSPORTER_2"/>
    <property type="match status" value="1"/>
</dbReference>
<evidence type="ECO:0000256" key="4">
    <source>
        <dbReference type="ARBA" id="ARBA00022840"/>
    </source>
</evidence>
<dbReference type="EMBL" id="JBHSOD010000004">
    <property type="protein sequence ID" value="MFC5884380.1"/>
    <property type="molecule type" value="Genomic_DNA"/>
</dbReference>
<dbReference type="GO" id="GO:0005524">
    <property type="term" value="F:ATP binding"/>
    <property type="evidence" value="ECO:0007669"/>
    <property type="project" value="UniProtKB-KW"/>
</dbReference>
<evidence type="ECO:0000313" key="9">
    <source>
        <dbReference type="EMBL" id="MFC5884380.1"/>
    </source>
</evidence>
<evidence type="ECO:0000256" key="1">
    <source>
        <dbReference type="ARBA" id="ARBA00004651"/>
    </source>
</evidence>
<evidence type="ECO:0000256" key="6">
    <source>
        <dbReference type="ARBA" id="ARBA00023136"/>
    </source>
</evidence>
<dbReference type="InterPro" id="IPR017871">
    <property type="entry name" value="ABC_transporter-like_CS"/>
</dbReference>
<dbReference type="PANTHER" id="PTHR24221">
    <property type="entry name" value="ATP-BINDING CASSETTE SUB-FAMILY B"/>
    <property type="match status" value="1"/>
</dbReference>
<dbReference type="PANTHER" id="PTHR24221:SF646">
    <property type="entry name" value="HAEMOLYSIN SECRETION ATP-BINDING PROTEIN"/>
    <property type="match status" value="1"/>
</dbReference>
<proteinExistence type="predicted"/>
<evidence type="ECO:0000259" key="8">
    <source>
        <dbReference type="PROSITE" id="PS50893"/>
    </source>
</evidence>
<feature type="transmembrane region" description="Helical" evidence="7">
    <location>
        <begin position="255"/>
        <end position="280"/>
    </location>
</feature>
<feature type="transmembrane region" description="Helical" evidence="7">
    <location>
        <begin position="34"/>
        <end position="60"/>
    </location>
</feature>
<reference evidence="10" key="1">
    <citation type="journal article" date="2019" name="Int. J. Syst. Evol. Microbiol.">
        <title>The Global Catalogue of Microorganisms (GCM) 10K type strain sequencing project: providing services to taxonomists for standard genome sequencing and annotation.</title>
        <authorList>
            <consortium name="The Broad Institute Genomics Platform"/>
            <consortium name="The Broad Institute Genome Sequencing Center for Infectious Disease"/>
            <person name="Wu L."/>
            <person name="Ma J."/>
        </authorList>
    </citation>
    <scope>NUCLEOTIDE SEQUENCE [LARGE SCALE GENOMIC DNA]</scope>
    <source>
        <strain evidence="10">CGMCC 4.1469</strain>
    </source>
</reference>
<dbReference type="Gene3D" id="3.40.50.300">
    <property type="entry name" value="P-loop containing nucleotide triphosphate hydrolases"/>
    <property type="match status" value="1"/>
</dbReference>
<dbReference type="SUPFAM" id="SSF90123">
    <property type="entry name" value="ABC transporter transmembrane region"/>
    <property type="match status" value="1"/>
</dbReference>
<accession>A0ABW1ES39</accession>
<name>A0ABW1ES39_9ACTN</name>
<dbReference type="SMART" id="SM00382">
    <property type="entry name" value="AAA"/>
    <property type="match status" value="1"/>
</dbReference>
<keyword evidence="5 7" id="KW-1133">Transmembrane helix</keyword>
<feature type="domain" description="ABC transporter" evidence="8">
    <location>
        <begin position="351"/>
        <end position="599"/>
    </location>
</feature>
<evidence type="ECO:0000256" key="5">
    <source>
        <dbReference type="ARBA" id="ARBA00022989"/>
    </source>
</evidence>
<dbReference type="InterPro" id="IPR003593">
    <property type="entry name" value="AAA+_ATPase"/>
</dbReference>
<dbReference type="RefSeq" id="WP_313762710.1">
    <property type="nucleotide sequence ID" value="NZ_BAAAVH010000110.1"/>
</dbReference>
<keyword evidence="4 9" id="KW-0067">ATP-binding</keyword>
<dbReference type="PROSITE" id="PS00211">
    <property type="entry name" value="ABC_TRANSPORTER_1"/>
    <property type="match status" value="1"/>
</dbReference>
<evidence type="ECO:0000256" key="3">
    <source>
        <dbReference type="ARBA" id="ARBA00022741"/>
    </source>
</evidence>
<gene>
    <name evidence="9" type="ORF">ACFP0N_05185</name>
</gene>
<dbReference type="Gene3D" id="1.20.1560.10">
    <property type="entry name" value="ABC transporter type 1, transmembrane domain"/>
    <property type="match status" value="1"/>
</dbReference>
<dbReference type="Proteomes" id="UP001596067">
    <property type="component" value="Unassembled WGS sequence"/>
</dbReference>
<dbReference type="InterPro" id="IPR003439">
    <property type="entry name" value="ABC_transporter-like_ATP-bd"/>
</dbReference>
<comment type="caution">
    <text evidence="9">The sequence shown here is derived from an EMBL/GenBank/DDBJ whole genome shotgun (WGS) entry which is preliminary data.</text>
</comment>
<feature type="transmembrane region" description="Helical" evidence="7">
    <location>
        <begin position="72"/>
        <end position="90"/>
    </location>
</feature>
<keyword evidence="3" id="KW-0547">Nucleotide-binding</keyword>
<evidence type="ECO:0000256" key="7">
    <source>
        <dbReference type="SAM" id="Phobius"/>
    </source>
</evidence>